<dbReference type="Proteomes" id="UP000514720">
    <property type="component" value="Chromosome"/>
</dbReference>
<evidence type="ECO:0000313" key="1">
    <source>
        <dbReference type="EMBL" id="QMS84258.1"/>
    </source>
</evidence>
<protein>
    <submittedName>
        <fullName evidence="1">Uncharacterized protein</fullName>
    </submittedName>
</protein>
<dbReference type="KEGG" id="xcl:G4Z02_00385"/>
<keyword evidence="2" id="KW-1185">Reference proteome</keyword>
<gene>
    <name evidence="1" type="ORF">G4Z02_00385</name>
</gene>
<name>A0A7L7KR27_9MOLU</name>
<dbReference type="EMBL" id="CP048914">
    <property type="protein sequence ID" value="QMS84258.1"/>
    <property type="molecule type" value="Genomic_DNA"/>
</dbReference>
<evidence type="ECO:0000313" key="2">
    <source>
        <dbReference type="Proteomes" id="UP000514720"/>
    </source>
</evidence>
<proteinExistence type="predicted"/>
<sequence>MNKKIYGPILVVVVLVIVVLQNLNVFSLNYTSYPVLVGNVALQYTYENSIDTYEEYLDLLVLTNIDADYDETFFDSQFLVFRVYDSDSCKNKYRYHYDGDDVGVTIRHRTNTLACLDGMSRLHLIEVKRSKLDSDIVEIVID</sequence>
<reference evidence="1 2" key="1">
    <citation type="submission" date="2020-02" db="EMBL/GenBank/DDBJ databases">
        <authorList>
            <person name="Zheng R.K."/>
            <person name="Sun C.M."/>
        </authorList>
    </citation>
    <scope>NUCLEOTIDE SEQUENCE [LARGE SCALE GENOMIC DNA]</scope>
    <source>
        <strain evidence="2">zrk13</strain>
    </source>
</reference>
<dbReference type="AlphaFoldDB" id="A0A7L7KR27"/>
<organism evidence="1 2">
    <name type="scientific">Candidatus Xianfuyuplasma coldseepsis</name>
    <dbReference type="NCBI Taxonomy" id="2782163"/>
    <lineage>
        <taxon>Bacteria</taxon>
        <taxon>Bacillati</taxon>
        <taxon>Mycoplasmatota</taxon>
        <taxon>Mollicutes</taxon>
        <taxon>Candidatus Izemoplasmatales</taxon>
        <taxon>Candidatus Izemoplasmataceae</taxon>
        <taxon>Candidatus Xianfuyuplasma</taxon>
    </lineage>
</organism>
<accession>A0A7L7KR27</accession>
<dbReference type="RefSeq" id="WP_258877867.1">
    <property type="nucleotide sequence ID" value="NZ_CP048914.1"/>
</dbReference>